<proteinExistence type="predicted"/>
<dbReference type="EMBL" id="CAADRP010001596">
    <property type="protein sequence ID" value="VFU43791.1"/>
    <property type="molecule type" value="Genomic_DNA"/>
</dbReference>
<evidence type="ECO:0000313" key="1">
    <source>
        <dbReference type="EMBL" id="VFU43791.1"/>
    </source>
</evidence>
<name>A0A6N2LUI8_SALVM</name>
<reference evidence="1" key="1">
    <citation type="submission" date="2019-03" db="EMBL/GenBank/DDBJ databases">
        <authorList>
            <person name="Mank J."/>
            <person name="Almeida P."/>
        </authorList>
    </citation>
    <scope>NUCLEOTIDE SEQUENCE</scope>
    <source>
        <strain evidence="1">78183</strain>
    </source>
</reference>
<sequence length="94" mass="10729">MLKFTHVCRKKVVLAVTQPSALGRCPSLDGKNQQQLASRRHLHGSHSGRRVRFQHAFESLLLQTTPSLTRRHDNPSHHYIIISISCNGNRIRII</sequence>
<organism evidence="1">
    <name type="scientific">Salix viminalis</name>
    <name type="common">Common osier</name>
    <name type="synonym">Basket willow</name>
    <dbReference type="NCBI Taxonomy" id="40686"/>
    <lineage>
        <taxon>Eukaryota</taxon>
        <taxon>Viridiplantae</taxon>
        <taxon>Streptophyta</taxon>
        <taxon>Embryophyta</taxon>
        <taxon>Tracheophyta</taxon>
        <taxon>Spermatophyta</taxon>
        <taxon>Magnoliopsida</taxon>
        <taxon>eudicotyledons</taxon>
        <taxon>Gunneridae</taxon>
        <taxon>Pentapetalae</taxon>
        <taxon>rosids</taxon>
        <taxon>fabids</taxon>
        <taxon>Malpighiales</taxon>
        <taxon>Salicaceae</taxon>
        <taxon>Saliceae</taxon>
        <taxon>Salix</taxon>
    </lineage>
</organism>
<gene>
    <name evidence="1" type="ORF">SVIM_LOCUS267230</name>
</gene>
<accession>A0A6N2LUI8</accession>
<dbReference type="AlphaFoldDB" id="A0A6N2LUI8"/>
<protein>
    <submittedName>
        <fullName evidence="1">Uncharacterized protein</fullName>
    </submittedName>
</protein>